<dbReference type="Pfam" id="PF01243">
    <property type="entry name" value="PNPOx_N"/>
    <property type="match status" value="1"/>
</dbReference>
<dbReference type="SUPFAM" id="SSF50475">
    <property type="entry name" value="FMN-binding split barrel"/>
    <property type="match status" value="1"/>
</dbReference>
<dbReference type="Gene3D" id="2.30.110.10">
    <property type="entry name" value="Electron Transport, Fmn-binding Protein, Chain A"/>
    <property type="match status" value="1"/>
</dbReference>
<proteinExistence type="predicted"/>
<dbReference type="AlphaFoldDB" id="Q2VNN1"/>
<dbReference type="Pfam" id="PF10615">
    <property type="entry name" value="DUF2470"/>
    <property type="match status" value="1"/>
</dbReference>
<dbReference type="InterPro" id="IPR019595">
    <property type="entry name" value="DUF2470"/>
</dbReference>
<dbReference type="PANTHER" id="PTHR13343:SF17">
    <property type="entry name" value="CELLULAR REPRESSOR OF E1A-STIMULATED GENES, ISOFORM A"/>
    <property type="match status" value="1"/>
</dbReference>
<feature type="domain" description="Pyridoxamine 5'-phosphate oxidase N-terminal" evidence="1">
    <location>
        <begin position="22"/>
        <end position="146"/>
    </location>
</feature>
<dbReference type="InterPro" id="IPR011576">
    <property type="entry name" value="Pyridox_Oxase_N"/>
</dbReference>
<dbReference type="InterPro" id="IPR012349">
    <property type="entry name" value="Split_barrel_FMN-bd"/>
</dbReference>
<evidence type="ECO:0000259" key="1">
    <source>
        <dbReference type="Pfam" id="PF01243"/>
    </source>
</evidence>
<accession>Q2VNN1</accession>
<dbReference type="Gene3D" id="3.20.180.10">
    <property type="entry name" value="PNP-oxidase-like"/>
    <property type="match status" value="1"/>
</dbReference>
<reference evidence="3" key="1">
    <citation type="submission" date="2005-06" db="EMBL/GenBank/DDBJ databases">
        <title>First Genome Data from Uncultured Upland Soil Cluster a Methanotrophs Provide Further Evidence for a Close Phylogenetic Relationship to Methylocapsa acidiphila B2 and High-Affinity Methanotrophy Based on pMMO.</title>
        <authorList>
            <person name="Ricke P."/>
            <person name="Kube M."/>
            <person name="Nakagawa S."/>
            <person name="Erkel C."/>
            <person name="Reinhardt R."/>
            <person name="Liesack W."/>
        </authorList>
    </citation>
    <scope>NUCLEOTIDE SEQUENCE</scope>
</reference>
<feature type="domain" description="DUF2470" evidence="2">
    <location>
        <begin position="177"/>
        <end position="245"/>
    </location>
</feature>
<dbReference type="EMBL" id="CT005238">
    <property type="protein sequence ID" value="CAJ01601.1"/>
    <property type="molecule type" value="Genomic_DNA"/>
</dbReference>
<dbReference type="InterPro" id="IPR037119">
    <property type="entry name" value="Haem_oxidase_HugZ-like_sf"/>
</dbReference>
<evidence type="ECO:0000313" key="3">
    <source>
        <dbReference type="EMBL" id="CAJ01601.1"/>
    </source>
</evidence>
<dbReference type="GO" id="GO:0005737">
    <property type="term" value="C:cytoplasm"/>
    <property type="evidence" value="ECO:0007669"/>
    <property type="project" value="UniProtKB-ARBA"/>
</dbReference>
<sequence>MTDAQGVDTPSTPTPYDAEADAKRLLRCVRSGALATLSAKEGGPFVSLVNVATAPDGSPILLVSRLAAHTRQMEADPRVSLLLAETGEGDPLAHPRLTLTGRAARADDPPDRAELKARFLAKHPKAALYADFGDFSFWLVSIEHGHLNGGFGRAGSFAAERLMTPIADAADLIAAEAEALVHLNTDHKDALELYATALSGATKGEWRATGIDPDGLDLACGDETARIVFPRHVESPSALRAILAEIAKAARENQPVSGFNK</sequence>
<organism evidence="3">
    <name type="scientific">Methylocapsa acidiphila</name>
    <dbReference type="NCBI Taxonomy" id="133552"/>
    <lineage>
        <taxon>Bacteria</taxon>
        <taxon>Pseudomonadati</taxon>
        <taxon>Pseudomonadota</taxon>
        <taxon>Alphaproteobacteria</taxon>
        <taxon>Hyphomicrobiales</taxon>
        <taxon>Beijerinckiaceae</taxon>
        <taxon>Methylocapsa</taxon>
    </lineage>
</organism>
<protein>
    <submittedName>
        <fullName evidence="3">Uncharacterized protein</fullName>
    </submittedName>
</protein>
<name>Q2VNN1_METAI</name>
<gene>
    <name evidence="3" type="ORF">orf35</name>
</gene>
<evidence type="ECO:0000259" key="2">
    <source>
        <dbReference type="Pfam" id="PF10615"/>
    </source>
</evidence>
<dbReference type="PANTHER" id="PTHR13343">
    <property type="entry name" value="CREG1 PROTEIN"/>
    <property type="match status" value="1"/>
</dbReference>